<dbReference type="AlphaFoldDB" id="A0AAQ1MFU7"/>
<dbReference type="GO" id="GO:0006261">
    <property type="term" value="P:DNA-templated DNA replication"/>
    <property type="evidence" value="ECO:0007669"/>
    <property type="project" value="TreeGrafter"/>
</dbReference>
<comment type="caution">
    <text evidence="1">The sequence shown here is derived from an EMBL/GenBank/DDBJ whole genome shotgun (WGS) entry which is preliminary data.</text>
</comment>
<protein>
    <submittedName>
        <fullName evidence="1">DNA polymerase-3 subunit delta</fullName>
    </submittedName>
</protein>
<evidence type="ECO:0000313" key="1">
    <source>
        <dbReference type="EMBL" id="SHG66451.1"/>
    </source>
</evidence>
<accession>A0AAQ1MFU7</accession>
<dbReference type="SUPFAM" id="SSF52540">
    <property type="entry name" value="P-loop containing nucleoside triphosphate hydrolases"/>
    <property type="match status" value="1"/>
</dbReference>
<reference evidence="2" key="1">
    <citation type="submission" date="2016-11" db="EMBL/GenBank/DDBJ databases">
        <authorList>
            <person name="Jaros S."/>
            <person name="Januszkiewicz K."/>
            <person name="Wedrychowicz H."/>
        </authorList>
    </citation>
    <scope>NUCLEOTIDE SEQUENCE [LARGE SCALE GENOMIC DNA]</scope>
    <source>
        <strain evidence="2">DSM 4029</strain>
    </source>
</reference>
<gene>
    <name evidence="1" type="ORF">SAMN05444424_2938</name>
</gene>
<organism evidence="1 2">
    <name type="scientific">Bittarella massiliensis</name>
    <name type="common">ex Durand et al. 2017</name>
    <dbReference type="NCBI Taxonomy" id="1720313"/>
    <lineage>
        <taxon>Bacteria</taxon>
        <taxon>Bacillati</taxon>
        <taxon>Bacillota</taxon>
        <taxon>Clostridia</taxon>
        <taxon>Eubacteriales</taxon>
        <taxon>Oscillospiraceae</taxon>
        <taxon>Bittarella (ex Durand et al. 2017)</taxon>
    </lineage>
</organism>
<dbReference type="PANTHER" id="PTHR11669:SF8">
    <property type="entry name" value="DNA POLYMERASE III SUBUNIT DELTA"/>
    <property type="match status" value="1"/>
</dbReference>
<dbReference type="Proteomes" id="UP000184089">
    <property type="component" value="Unassembled WGS sequence"/>
</dbReference>
<dbReference type="InterPro" id="IPR027417">
    <property type="entry name" value="P-loop_NTPase"/>
</dbReference>
<evidence type="ECO:0000313" key="2">
    <source>
        <dbReference type="Proteomes" id="UP000184089"/>
    </source>
</evidence>
<dbReference type="PANTHER" id="PTHR11669">
    <property type="entry name" value="REPLICATION FACTOR C / DNA POLYMERASE III GAMMA-TAU SUBUNIT"/>
    <property type="match status" value="1"/>
</dbReference>
<proteinExistence type="predicted"/>
<dbReference type="Pfam" id="PF13177">
    <property type="entry name" value="DNA_pol3_delta2"/>
    <property type="match status" value="1"/>
</dbReference>
<dbReference type="InterPro" id="IPR050238">
    <property type="entry name" value="DNA_Rep/Repair_Clamp_Loader"/>
</dbReference>
<dbReference type="EMBL" id="FQVY01000007">
    <property type="protein sequence ID" value="SHG66451.1"/>
    <property type="molecule type" value="Genomic_DNA"/>
</dbReference>
<sequence>MKSTDFTSEFKGNPLVLQTLRAMIDARRLPHAMLFEGQQGCGTYTLAVLFAAQVLCQDQPAGQAERIRRQVEEGSHPDLRVVTSGERSSISVDEVRAIIEDIYLRPNEGEKKIILIGGAGEMTPQAQNALLKVLEEPPEHALFLLTAESRQALLPTVLSRVICFSILPPSPEECIEHFAGQGQGGGETAFAAHLFGGAIGSVARYLSEEEGPALQAKVQAALDLLGALAQRRLSAVAADLYRPKNRDEMGALLEELTQLLPYCQRLALGKVPPFPLRMKADGEIVHLNTEALYREIARGRVSLQRNCNLSLLQASLSDRLARAAHEGGQ</sequence>
<name>A0AAQ1MFU7_9FIRM</name>
<dbReference type="Gene3D" id="3.40.50.300">
    <property type="entry name" value="P-loop containing nucleotide triphosphate hydrolases"/>
    <property type="match status" value="1"/>
</dbReference>